<protein>
    <submittedName>
        <fullName evidence="1">Uncharacterized protein</fullName>
    </submittedName>
</protein>
<comment type="caution">
    <text evidence="1">The sequence shown here is derived from an EMBL/GenBank/DDBJ whole genome shotgun (WGS) entry which is preliminary data.</text>
</comment>
<gene>
    <name evidence="1" type="ORF">MSG28_003215</name>
</gene>
<dbReference type="Proteomes" id="UP001064048">
    <property type="component" value="Chromosome 5"/>
</dbReference>
<evidence type="ECO:0000313" key="1">
    <source>
        <dbReference type="EMBL" id="KAI8434683.1"/>
    </source>
</evidence>
<proteinExistence type="predicted"/>
<dbReference type="EMBL" id="CM046105">
    <property type="protein sequence ID" value="KAI8434683.1"/>
    <property type="molecule type" value="Genomic_DNA"/>
</dbReference>
<sequence>MVIYVLMMFTLFCDSANLSPFTTKQYRTDYEYNEHSDAFYKLHIETRSPERAEQCCQVEGAELMLPKTLRDIEQVHGMLKKYPDLGDIVMIASDKQEHDPVDEPALVNLEPEPKTHGSDCEVITRAGGIATNPCWRYAPFICKVEARAAIYDDQCGVYGKDYISRISTTGSCYKIPSVSFTWNEAFAECAAEGAHLVVLNSQGEHEVVRDLLNSGQLPAGLTSSYFFFAGIRADRPKDGASRVFRTVLNQTLEEAGYAEWSENEPNNYQHSEFCGSIFKTDGKYNDLACFGRYGFICEKEMRTV</sequence>
<name>A0ACC0KE11_CHOFU</name>
<organism evidence="1 2">
    <name type="scientific">Choristoneura fumiferana</name>
    <name type="common">Spruce budworm moth</name>
    <name type="synonym">Archips fumiferana</name>
    <dbReference type="NCBI Taxonomy" id="7141"/>
    <lineage>
        <taxon>Eukaryota</taxon>
        <taxon>Metazoa</taxon>
        <taxon>Ecdysozoa</taxon>
        <taxon>Arthropoda</taxon>
        <taxon>Hexapoda</taxon>
        <taxon>Insecta</taxon>
        <taxon>Pterygota</taxon>
        <taxon>Neoptera</taxon>
        <taxon>Endopterygota</taxon>
        <taxon>Lepidoptera</taxon>
        <taxon>Glossata</taxon>
        <taxon>Ditrysia</taxon>
        <taxon>Tortricoidea</taxon>
        <taxon>Tortricidae</taxon>
        <taxon>Tortricinae</taxon>
        <taxon>Choristoneura</taxon>
    </lineage>
</organism>
<accession>A0ACC0KE11</accession>
<keyword evidence="2" id="KW-1185">Reference proteome</keyword>
<reference evidence="1 2" key="1">
    <citation type="journal article" date="2022" name="Genome Biol. Evol.">
        <title>The Spruce Budworm Genome: Reconstructing the Evolutionary History of Antifreeze Proteins.</title>
        <authorList>
            <person name="Beliveau C."/>
            <person name="Gagne P."/>
            <person name="Picq S."/>
            <person name="Vernygora O."/>
            <person name="Keeling C.I."/>
            <person name="Pinkney K."/>
            <person name="Doucet D."/>
            <person name="Wen F."/>
            <person name="Johnston J.S."/>
            <person name="Maaroufi H."/>
            <person name="Boyle B."/>
            <person name="Laroche J."/>
            <person name="Dewar K."/>
            <person name="Juretic N."/>
            <person name="Blackburn G."/>
            <person name="Nisole A."/>
            <person name="Brunet B."/>
            <person name="Brandao M."/>
            <person name="Lumley L."/>
            <person name="Duan J."/>
            <person name="Quan G."/>
            <person name="Lucarotti C.J."/>
            <person name="Roe A.D."/>
            <person name="Sperling F.A.H."/>
            <person name="Levesque R.C."/>
            <person name="Cusson M."/>
        </authorList>
    </citation>
    <scope>NUCLEOTIDE SEQUENCE [LARGE SCALE GENOMIC DNA]</scope>
    <source>
        <strain evidence="1">Glfc:IPQL:Cfum</strain>
    </source>
</reference>
<evidence type="ECO:0000313" key="2">
    <source>
        <dbReference type="Proteomes" id="UP001064048"/>
    </source>
</evidence>